<organism evidence="1 2">
    <name type="scientific">Terriglobus roseus</name>
    <dbReference type="NCBI Taxonomy" id="392734"/>
    <lineage>
        <taxon>Bacteria</taxon>
        <taxon>Pseudomonadati</taxon>
        <taxon>Acidobacteriota</taxon>
        <taxon>Terriglobia</taxon>
        <taxon>Terriglobales</taxon>
        <taxon>Acidobacteriaceae</taxon>
        <taxon>Terriglobus</taxon>
    </lineage>
</organism>
<evidence type="ECO:0000313" key="2">
    <source>
        <dbReference type="Proteomes" id="UP000182409"/>
    </source>
</evidence>
<reference evidence="1 2" key="1">
    <citation type="submission" date="2016-10" db="EMBL/GenBank/DDBJ databases">
        <authorList>
            <person name="de Groot N.N."/>
        </authorList>
    </citation>
    <scope>NUCLEOTIDE SEQUENCE [LARGE SCALE GENOMIC DNA]</scope>
    <source>
        <strain evidence="1 2">AB35.6</strain>
    </source>
</reference>
<evidence type="ECO:0000313" key="1">
    <source>
        <dbReference type="EMBL" id="SEB67796.1"/>
    </source>
</evidence>
<dbReference type="EMBL" id="FNSD01000001">
    <property type="protein sequence ID" value="SEB67796.1"/>
    <property type="molecule type" value="Genomic_DNA"/>
</dbReference>
<dbReference type="Proteomes" id="UP000182409">
    <property type="component" value="Unassembled WGS sequence"/>
</dbReference>
<dbReference type="AlphaFoldDB" id="A0A1H4LBC3"/>
<accession>A0A1H4LBC3</accession>
<sequence length="148" mass="15816">MANPIAFTPLPYDPKDGLMRRLEAAPRAHAEALLVAYDLLQEAHDQGILDALHGMVHAKDAIVGHIAEGARVQESVDALRNMIAAAKILGSIEPETMSCIAAAMNSSGKKKTDPPLSLWGIFKRATSIEGRRGLTVAVELLAALGTRR</sequence>
<name>A0A1H4LBC3_9BACT</name>
<proteinExistence type="predicted"/>
<gene>
    <name evidence="1" type="ORF">SAMN05443244_1530</name>
</gene>
<protein>
    <submittedName>
        <fullName evidence="1">Uncharacterized conserved protein YjgD, DUF1641 family</fullName>
    </submittedName>
</protein>
<dbReference type="OrthoDB" id="119224at2"/>
<dbReference type="RefSeq" id="WP_074653100.1">
    <property type="nucleotide sequence ID" value="NZ_FNSD01000001.1"/>
</dbReference>